<dbReference type="GO" id="GO:0005829">
    <property type="term" value="C:cytosol"/>
    <property type="evidence" value="ECO:0007669"/>
    <property type="project" value="TreeGrafter"/>
</dbReference>
<keyword evidence="2" id="KW-0808">Transferase</keyword>
<dbReference type="InterPro" id="IPR014721">
    <property type="entry name" value="Ribsml_uS5_D2-typ_fold_subgr"/>
</dbReference>
<evidence type="ECO:0000256" key="5">
    <source>
        <dbReference type="ARBA" id="ARBA00022840"/>
    </source>
</evidence>
<dbReference type="InterPro" id="IPR006203">
    <property type="entry name" value="GHMP_knse_ATP-bd_CS"/>
</dbReference>
<dbReference type="PRINTS" id="PR00959">
    <property type="entry name" value="MEVGALKINASE"/>
</dbReference>
<dbReference type="Pfam" id="PF00288">
    <property type="entry name" value="GHMP_kinases_N"/>
    <property type="match status" value="1"/>
</dbReference>
<reference evidence="9" key="1">
    <citation type="submission" date="2015-07" db="EMBL/GenBank/DDBJ databases">
        <title>Adaptation to a free-living lifestyle via gene acquisitions in the diplomonad Trepomonas sp. PC1.</title>
        <authorList>
            <person name="Xu F."/>
            <person name="Jerlstrom-Hultqvist J."/>
            <person name="Kolisko M."/>
            <person name="Simpson A.G.B."/>
            <person name="Roger A.J."/>
            <person name="Svard S.G."/>
            <person name="Andersson J.O."/>
        </authorList>
    </citation>
    <scope>NUCLEOTIDE SEQUENCE</scope>
    <source>
        <strain evidence="9">PC1</strain>
    </source>
</reference>
<feature type="non-terminal residue" evidence="9">
    <location>
        <position position="1"/>
    </location>
</feature>
<feature type="domain" description="GHMP kinase C-terminal" evidence="7">
    <location>
        <begin position="367"/>
        <end position="438"/>
    </location>
</feature>
<dbReference type="InterPro" id="IPR006204">
    <property type="entry name" value="GHMP_kinase_N_dom"/>
</dbReference>
<dbReference type="PANTHER" id="PTHR10457:SF7">
    <property type="entry name" value="GALACTOKINASE-RELATED"/>
    <property type="match status" value="1"/>
</dbReference>
<dbReference type="InterPro" id="IPR013750">
    <property type="entry name" value="GHMP_kinase_C_dom"/>
</dbReference>
<dbReference type="SUPFAM" id="SSF55060">
    <property type="entry name" value="GHMP Kinase, C-terminal domain"/>
    <property type="match status" value="1"/>
</dbReference>
<proteinExistence type="inferred from homology"/>
<feature type="non-terminal residue" evidence="9">
    <location>
        <position position="461"/>
    </location>
</feature>
<dbReference type="GO" id="GO:0006012">
    <property type="term" value="P:galactose metabolic process"/>
    <property type="evidence" value="ECO:0007669"/>
    <property type="project" value="InterPro"/>
</dbReference>
<evidence type="ECO:0000256" key="3">
    <source>
        <dbReference type="ARBA" id="ARBA00022741"/>
    </source>
</evidence>
<dbReference type="PIRSF" id="PIRSF000530">
    <property type="entry name" value="Galactokinase"/>
    <property type="match status" value="1"/>
</dbReference>
<feature type="domain" description="GHMP kinase N-terminal" evidence="6">
    <location>
        <begin position="122"/>
        <end position="187"/>
    </location>
</feature>
<comment type="similarity">
    <text evidence="1">Belongs to the GHMP kinase family. GalK subfamily.</text>
</comment>
<dbReference type="Gene3D" id="3.30.70.3170">
    <property type="match status" value="1"/>
</dbReference>
<dbReference type="PRINTS" id="PR00473">
    <property type="entry name" value="GALCTOKINASE"/>
</dbReference>
<sequence>NVPDQEIRYKKLQQKVIDAGYDFISFVRSPGRVNLISEHTDYNGYQVAPIALENDFVFAIGAKKSEKPLISIQHLDSHQPDHFDPSLSITEIAQPTKCWSMYVRAGFHAAQTYQSQQFKDDILLVGHGTVPLGSGLSSSSALSCCSAFAFLSLSCQEIDTVKLAAIVAKSEATVAIEGGGMDQAVSLNAIAGKVSIINFNPLRFEQYRLPEGIKVAVFSSLKDSKKATSESNFYNTRVAECRAGCALLQKQLGAQKIEVKMCFDMQQMYQKTSPSSMLQETEELPEKITLKQLYETLEFENLEEMMEQLFSTQSKQKLLLNYSEDTELVIKSRLRHVYSEGFRAKMFERVLKQYDPKDDEDVMTAYSQLEELINDSHRSCDLDYECSCNELNTVIQEARKNGCFCARMTGAGMGGYAVGLLHEQDADDFLAKMKAYYQKRGVKNVDEVVFLTEAGQGASKV</sequence>
<dbReference type="InterPro" id="IPR006206">
    <property type="entry name" value="Mevalonate/galactokinase"/>
</dbReference>
<evidence type="ECO:0000259" key="8">
    <source>
        <dbReference type="Pfam" id="PF10509"/>
    </source>
</evidence>
<dbReference type="AlphaFoldDB" id="A0A146K5P6"/>
<evidence type="ECO:0000313" key="9">
    <source>
        <dbReference type="EMBL" id="JAP90819.1"/>
    </source>
</evidence>
<evidence type="ECO:0000259" key="7">
    <source>
        <dbReference type="Pfam" id="PF08544"/>
    </source>
</evidence>
<dbReference type="EMBL" id="GDID01005787">
    <property type="protein sequence ID" value="JAP90819.1"/>
    <property type="molecule type" value="Transcribed_RNA"/>
</dbReference>
<protein>
    <submittedName>
        <fullName evidence="9">Galactokinase</fullName>
    </submittedName>
</protein>
<dbReference type="Gene3D" id="3.30.230.10">
    <property type="match status" value="1"/>
</dbReference>
<dbReference type="InterPro" id="IPR020568">
    <property type="entry name" value="Ribosomal_Su5_D2-typ_SF"/>
</dbReference>
<dbReference type="InterPro" id="IPR036554">
    <property type="entry name" value="GHMP_kinase_C_sf"/>
</dbReference>
<dbReference type="PANTHER" id="PTHR10457">
    <property type="entry name" value="MEVALONATE KINASE/GALACTOKINASE"/>
    <property type="match status" value="1"/>
</dbReference>
<dbReference type="GO" id="GO:0004335">
    <property type="term" value="F:galactokinase activity"/>
    <property type="evidence" value="ECO:0007669"/>
    <property type="project" value="InterPro"/>
</dbReference>
<dbReference type="PROSITE" id="PS00627">
    <property type="entry name" value="GHMP_KINASES_ATP"/>
    <property type="match status" value="1"/>
</dbReference>
<dbReference type="GO" id="GO:0005524">
    <property type="term" value="F:ATP binding"/>
    <property type="evidence" value="ECO:0007669"/>
    <property type="project" value="UniProtKB-KW"/>
</dbReference>
<gene>
    <name evidence="9" type="ORF">TPC1_17769</name>
</gene>
<evidence type="ECO:0000256" key="4">
    <source>
        <dbReference type="ARBA" id="ARBA00022777"/>
    </source>
</evidence>
<feature type="domain" description="Galactokinase N-terminal" evidence="8">
    <location>
        <begin position="26"/>
        <end position="61"/>
    </location>
</feature>
<name>A0A146K5P6_9EUKA</name>
<dbReference type="SUPFAM" id="SSF54211">
    <property type="entry name" value="Ribosomal protein S5 domain 2-like"/>
    <property type="match status" value="1"/>
</dbReference>
<dbReference type="InterPro" id="IPR000705">
    <property type="entry name" value="Galactokinase"/>
</dbReference>
<dbReference type="InterPro" id="IPR019539">
    <property type="entry name" value="GalKase_N"/>
</dbReference>
<dbReference type="Pfam" id="PF10509">
    <property type="entry name" value="GalKase_gal_bdg"/>
    <property type="match status" value="1"/>
</dbReference>
<keyword evidence="3" id="KW-0547">Nucleotide-binding</keyword>
<evidence type="ECO:0000259" key="6">
    <source>
        <dbReference type="Pfam" id="PF00288"/>
    </source>
</evidence>
<organism evidence="9">
    <name type="scientific">Trepomonas sp. PC1</name>
    <dbReference type="NCBI Taxonomy" id="1076344"/>
    <lineage>
        <taxon>Eukaryota</taxon>
        <taxon>Metamonada</taxon>
        <taxon>Diplomonadida</taxon>
        <taxon>Hexamitidae</taxon>
        <taxon>Hexamitinae</taxon>
        <taxon>Trepomonas</taxon>
    </lineage>
</organism>
<accession>A0A146K5P6</accession>
<evidence type="ECO:0000256" key="1">
    <source>
        <dbReference type="ARBA" id="ARBA00006566"/>
    </source>
</evidence>
<evidence type="ECO:0000256" key="2">
    <source>
        <dbReference type="ARBA" id="ARBA00022679"/>
    </source>
</evidence>
<dbReference type="Gene3D" id="1.20.1440.340">
    <property type="match status" value="1"/>
</dbReference>
<keyword evidence="5" id="KW-0067">ATP-binding</keyword>
<dbReference type="Pfam" id="PF08544">
    <property type="entry name" value="GHMP_kinases_C"/>
    <property type="match status" value="1"/>
</dbReference>
<keyword evidence="4 9" id="KW-0418">Kinase</keyword>